<dbReference type="InterPro" id="IPR042261">
    <property type="entry name" value="Lsr2-like_dimerization"/>
</dbReference>
<dbReference type="GO" id="GO:0016746">
    <property type="term" value="F:acyltransferase activity"/>
    <property type="evidence" value="ECO:0007669"/>
    <property type="project" value="InterPro"/>
</dbReference>
<dbReference type="Gene3D" id="4.10.320.10">
    <property type="entry name" value="E3-binding domain"/>
    <property type="match status" value="1"/>
</dbReference>
<dbReference type="InterPro" id="IPR036625">
    <property type="entry name" value="E3-bd_dom_sf"/>
</dbReference>
<accession>A0A077MDT3</accession>
<dbReference type="EMBL" id="CAJC01000134">
    <property type="protein sequence ID" value="CCI52943.1"/>
    <property type="molecule type" value="Genomic_DNA"/>
</dbReference>
<keyword evidence="1" id="KW-0238">DNA-binding</keyword>
<dbReference type="InterPro" id="IPR055370">
    <property type="entry name" value="Lsr2_DNA-bd"/>
</dbReference>
<feature type="domain" description="Lsr2 dimerization" evidence="2">
    <location>
        <begin position="1"/>
        <end position="60"/>
    </location>
</feature>
<reference evidence="4 5" key="1">
    <citation type="journal article" date="2013" name="ISME J.">
        <title>A metabolic model for members of the genus Tetrasphaera involved in enhanced biological phosphorus removal.</title>
        <authorList>
            <person name="Kristiansen R."/>
            <person name="Nguyen H.T.T."/>
            <person name="Saunders A.M."/>
            <person name="Nielsen J.L."/>
            <person name="Wimmer R."/>
            <person name="Le V.Q."/>
            <person name="McIlroy S.J."/>
            <person name="Petrovski S."/>
            <person name="Seviour R.J."/>
            <person name="Calteau A."/>
            <person name="Nielsen K.L."/>
            <person name="Nielsen P.H."/>
        </authorList>
    </citation>
    <scope>NUCLEOTIDE SEQUENCE [LARGE SCALE GENOMIC DNA]</scope>
    <source>
        <strain evidence="4 5">Ben 74</strain>
    </source>
</reference>
<gene>
    <name evidence="4" type="primary">lsr</name>
    <name evidence="4" type="ORF">BN13_250031</name>
</gene>
<comment type="caution">
    <text evidence="4">The sequence shown here is derived from an EMBL/GenBank/DDBJ whole genome shotgun (WGS) entry which is preliminary data.</text>
</comment>
<dbReference type="STRING" id="1193518.BN13_250031"/>
<evidence type="ECO:0000259" key="3">
    <source>
        <dbReference type="Pfam" id="PF23359"/>
    </source>
</evidence>
<proteinExistence type="predicted"/>
<dbReference type="RefSeq" id="WP_048545230.1">
    <property type="nucleotide sequence ID" value="NZ_HF571038.1"/>
</dbReference>
<feature type="domain" description="Lsr2 DNA-binding" evidence="3">
    <location>
        <begin position="79"/>
        <end position="111"/>
    </location>
</feature>
<dbReference type="AlphaFoldDB" id="A0A077MDT3"/>
<keyword evidence="5" id="KW-1185">Reference proteome</keyword>
<dbReference type="Pfam" id="PF11774">
    <property type="entry name" value="Lsr2"/>
    <property type="match status" value="1"/>
</dbReference>
<protein>
    <submittedName>
        <fullName evidence="4">Protein lsr2</fullName>
    </submittedName>
</protein>
<dbReference type="Pfam" id="PF23359">
    <property type="entry name" value="Lsr2_DNA-bd"/>
    <property type="match status" value="1"/>
</dbReference>
<evidence type="ECO:0000313" key="5">
    <source>
        <dbReference type="Proteomes" id="UP000035720"/>
    </source>
</evidence>
<sequence>MAQRQEIVLIDDVTGQDITDDGGTVRFSLDGVDYEIDLGADTAARLRSIFRPFIEAGRRVSGRRQVTSHATPTVPTRADPEQLRAARSWLRGRGHEVSNRGRIPADLMEIYLSSAGRG</sequence>
<organism evidence="4 5">
    <name type="scientific">Nostocoides jenkinsii Ben 74</name>
    <dbReference type="NCBI Taxonomy" id="1193518"/>
    <lineage>
        <taxon>Bacteria</taxon>
        <taxon>Bacillati</taxon>
        <taxon>Actinomycetota</taxon>
        <taxon>Actinomycetes</taxon>
        <taxon>Micrococcales</taxon>
        <taxon>Intrasporangiaceae</taxon>
        <taxon>Nostocoides</taxon>
    </lineage>
</organism>
<dbReference type="Gene3D" id="3.30.60.230">
    <property type="entry name" value="Lsr2, dimerization domain"/>
    <property type="match status" value="1"/>
</dbReference>
<name>A0A077MDT3_9MICO</name>
<evidence type="ECO:0000313" key="4">
    <source>
        <dbReference type="EMBL" id="CCI52943.1"/>
    </source>
</evidence>
<dbReference type="OrthoDB" id="4113332at2"/>
<evidence type="ECO:0000259" key="2">
    <source>
        <dbReference type="Pfam" id="PF11774"/>
    </source>
</evidence>
<evidence type="ECO:0000256" key="1">
    <source>
        <dbReference type="ARBA" id="ARBA00023125"/>
    </source>
</evidence>
<dbReference type="GO" id="GO:0003677">
    <property type="term" value="F:DNA binding"/>
    <property type="evidence" value="ECO:0007669"/>
    <property type="project" value="UniProtKB-KW"/>
</dbReference>
<dbReference type="Proteomes" id="UP000035720">
    <property type="component" value="Unassembled WGS sequence"/>
</dbReference>
<dbReference type="InterPro" id="IPR024412">
    <property type="entry name" value="Lsr2_dim_dom"/>
</dbReference>